<dbReference type="SUPFAM" id="SSF46785">
    <property type="entry name" value="Winged helix' DNA-binding domain"/>
    <property type="match status" value="1"/>
</dbReference>
<evidence type="ECO:0000313" key="1">
    <source>
        <dbReference type="EMBL" id="PJZ28313.1"/>
    </source>
</evidence>
<evidence type="ECO:0000313" key="2">
    <source>
        <dbReference type="Proteomes" id="UP000231919"/>
    </source>
</evidence>
<sequence>MVKEKKIVSEKFIEDSGYLFWQTSMLWERSVKKVLDNYEVTLTQFYVMAAVNELPKGSIQNEISVYLNIDRMMTSRIVTHLRERGIFIVRSKDRSPASFKKVVTFTPAGEKLFNIVYKEYKVTVNEFFDNLELPTFRELLPDVFSKILRDVILDV</sequence>
<dbReference type="InterPro" id="IPR036388">
    <property type="entry name" value="WH-like_DNA-bd_sf"/>
</dbReference>
<dbReference type="EMBL" id="NPDP01000042">
    <property type="protein sequence ID" value="PJZ28313.1"/>
    <property type="molecule type" value="Genomic_DNA"/>
</dbReference>
<dbReference type="Proteomes" id="UP000231919">
    <property type="component" value="Unassembled WGS sequence"/>
</dbReference>
<dbReference type="InterPro" id="IPR036390">
    <property type="entry name" value="WH_DNA-bd_sf"/>
</dbReference>
<comment type="caution">
    <text evidence="1">The sequence shown here is derived from an EMBL/GenBank/DDBJ whole genome shotgun (WGS) entry which is preliminary data.</text>
</comment>
<protein>
    <recommendedName>
        <fullName evidence="3">MarR family transcriptional regulator</fullName>
    </recommendedName>
</protein>
<gene>
    <name evidence="1" type="ORF">CH378_18495</name>
</gene>
<dbReference type="Gene3D" id="1.10.10.10">
    <property type="entry name" value="Winged helix-like DNA-binding domain superfamily/Winged helix DNA-binding domain"/>
    <property type="match status" value="1"/>
</dbReference>
<reference evidence="1 2" key="1">
    <citation type="submission" date="2017-07" db="EMBL/GenBank/DDBJ databases">
        <title>Leptospira spp. isolated from tropical soils.</title>
        <authorList>
            <person name="Thibeaux R."/>
            <person name="Iraola G."/>
            <person name="Ferres I."/>
            <person name="Bierque E."/>
            <person name="Girault D."/>
            <person name="Soupe-Gilbert M.-E."/>
            <person name="Picardeau M."/>
            <person name="Goarant C."/>
        </authorList>
    </citation>
    <scope>NUCLEOTIDE SEQUENCE [LARGE SCALE GENOMIC DNA]</scope>
    <source>
        <strain evidence="1 2">JW2-C-B1</strain>
    </source>
</reference>
<accession>A0ABX4N6U2</accession>
<name>A0ABX4N6U2_9LEPT</name>
<proteinExistence type="predicted"/>
<organism evidence="1 2">
    <name type="scientific">Leptospira kmetyi</name>
    <dbReference type="NCBI Taxonomy" id="408139"/>
    <lineage>
        <taxon>Bacteria</taxon>
        <taxon>Pseudomonadati</taxon>
        <taxon>Spirochaetota</taxon>
        <taxon>Spirochaetia</taxon>
        <taxon>Leptospirales</taxon>
        <taxon>Leptospiraceae</taxon>
        <taxon>Leptospira</taxon>
    </lineage>
</organism>
<dbReference type="RefSeq" id="WP_100756410.1">
    <property type="nucleotide sequence ID" value="NZ_NPDP01000042.1"/>
</dbReference>
<evidence type="ECO:0008006" key="3">
    <source>
        <dbReference type="Google" id="ProtNLM"/>
    </source>
</evidence>
<keyword evidence="2" id="KW-1185">Reference proteome</keyword>